<organism evidence="2 3">
    <name type="scientific">Metamycoplasma auris 15026</name>
    <dbReference type="NCBI Taxonomy" id="1188233"/>
    <lineage>
        <taxon>Bacteria</taxon>
        <taxon>Bacillati</taxon>
        <taxon>Mycoplasmatota</taxon>
        <taxon>Mycoplasmoidales</taxon>
        <taxon>Metamycoplasmataceae</taxon>
        <taxon>Metamycoplasma</taxon>
    </lineage>
</organism>
<dbReference type="PATRIC" id="fig|1188233.3.peg.81"/>
<evidence type="ECO:0000313" key="2">
    <source>
        <dbReference type="EMBL" id="ENY69369.1"/>
    </source>
</evidence>
<dbReference type="STRING" id="1188233.MAU_0810"/>
<accession>N9TT93</accession>
<name>N9TT93_9BACT</name>
<keyword evidence="1" id="KW-0812">Transmembrane</keyword>
<feature type="transmembrane region" description="Helical" evidence="1">
    <location>
        <begin position="12"/>
        <end position="32"/>
    </location>
</feature>
<evidence type="ECO:0000256" key="1">
    <source>
        <dbReference type="SAM" id="Phobius"/>
    </source>
</evidence>
<sequence>MKNLFLTHRIKLILLSILFSILFILFFVILFVKLSNPYKVSIYNYESYLSRPIIDNLKKNYSYHVFKNLDEFTRAIKNKKAVAGVHSDYQIAQLILEKELKKINFKKVFGDDFKYNEDDWQDKKNQVYALYPEEVINQFEYFNNWIIDEIKKINPKRETNKPYVFYDKNDKSKAIGFDIDLDGKIDNFYEYIIPYFTLDKLIAYNPQNTDIAKKTRNNLVENATFDDIVDGKSWTETLSKLVKKYKNPNIYWTHYFLDNAMIGQFYTQDKNKNQLDKDGKWILYNLKNYRDVFNDFSNLVLETTKKSIEDTTRNKLVTDGQELVSSIIEPKRNKADIAIMYNGDALDAYYGQDNFASLPETDNISFVRPNYSYLNIDGWIISKDTNDKQADLLLENLHDNLYKDASFNVAQLETQYLKNVLETLNEKDSSKKDFYIKNLFKDSKLESPKTLEEIDKEFFKESYSSFQDAWESFNSPFILNFHHINYTPSFKNTKDFLKKWYFLDEEKTPDKKALKIFDINDTETKEKTKFRAYQPLSLELKTKMIEYYYEITNS</sequence>
<evidence type="ECO:0008006" key="4">
    <source>
        <dbReference type="Google" id="ProtNLM"/>
    </source>
</evidence>
<dbReference type="Proteomes" id="UP000013131">
    <property type="component" value="Unassembled WGS sequence"/>
</dbReference>
<dbReference type="EMBL" id="AORI01000001">
    <property type="protein sequence ID" value="ENY69369.1"/>
    <property type="molecule type" value="Genomic_DNA"/>
</dbReference>
<reference evidence="2 3" key="1">
    <citation type="journal article" date="2013" name="Genome Announc.">
        <title>Draft Genome Sequences of Mycoplasma auris and Mycoplasma yeatsii, Two Species of the Ear Canal of Caprinae.</title>
        <authorList>
            <person name="Dordet-Frisoni E."/>
            <person name="Baranowski E."/>
            <person name="Barre A."/>
            <person name="Blanchard A."/>
            <person name="Breton M."/>
            <person name="Couture C."/>
            <person name="Dupuy V."/>
            <person name="Gaurivaud P."/>
            <person name="Jacob D."/>
            <person name="Lemaitre C."/>
            <person name="Manso-Silvan L."/>
            <person name="Nikolski M."/>
            <person name="Nouvel L.X."/>
            <person name="Poumarat F."/>
            <person name="Sirand-Pugnet P."/>
            <person name="Thebault P."/>
            <person name="Theil S."/>
            <person name="Thiaucourt F."/>
            <person name="Citti C."/>
            <person name="Tardy F."/>
        </authorList>
    </citation>
    <scope>NUCLEOTIDE SEQUENCE [LARGE SCALE GENOMIC DNA]</scope>
    <source>
        <strain evidence="2 3">15026</strain>
    </source>
</reference>
<dbReference type="OrthoDB" id="403918at2"/>
<keyword evidence="1" id="KW-0472">Membrane</keyword>
<gene>
    <name evidence="2" type="ORF">MAU_0810</name>
</gene>
<dbReference type="eggNOG" id="ENOG5030HWB">
    <property type="taxonomic scope" value="Bacteria"/>
</dbReference>
<dbReference type="AlphaFoldDB" id="N9TT93"/>
<keyword evidence="3" id="KW-1185">Reference proteome</keyword>
<comment type="caution">
    <text evidence="2">The sequence shown here is derived from an EMBL/GenBank/DDBJ whole genome shotgun (WGS) entry which is preliminary data.</text>
</comment>
<keyword evidence="1" id="KW-1133">Transmembrane helix</keyword>
<protein>
    <recommendedName>
        <fullName evidence="4">Spermidine/putrescine ABC transporter substrate-binding protein</fullName>
    </recommendedName>
</protein>
<evidence type="ECO:0000313" key="3">
    <source>
        <dbReference type="Proteomes" id="UP000013131"/>
    </source>
</evidence>
<proteinExistence type="predicted"/>